<dbReference type="EMBL" id="JAPZBU010000006">
    <property type="protein sequence ID" value="KAJ5396716.1"/>
    <property type="molecule type" value="Genomic_DNA"/>
</dbReference>
<dbReference type="OrthoDB" id="4277097at2759"/>
<feature type="domain" description="Linalool dehydratase/isomerase" evidence="1">
    <location>
        <begin position="1"/>
        <end position="103"/>
    </location>
</feature>
<proteinExistence type="predicted"/>
<evidence type="ECO:0000259" key="1">
    <source>
        <dbReference type="Pfam" id="PF18566"/>
    </source>
</evidence>
<gene>
    <name evidence="2" type="ORF">N7509_004829</name>
</gene>
<sequence>MRYNDVRDKTTVVDEVLERYTTALSKKVMISNTELFKDWLVLKQDHTLAARSCGFTAWAGAFMNTWNSDFVKSGFQAHSKGFITIVDGRIELHHPMIAGVLRANQAEETITSEALRTAKE</sequence>
<protein>
    <recommendedName>
        <fullName evidence="1">Linalool dehydratase/isomerase domain-containing protein</fullName>
    </recommendedName>
</protein>
<dbReference type="InterPro" id="IPR041411">
    <property type="entry name" value="Ldi"/>
</dbReference>
<keyword evidence="3" id="KW-1185">Reference proteome</keyword>
<dbReference type="Proteomes" id="UP001147747">
    <property type="component" value="Unassembled WGS sequence"/>
</dbReference>
<reference evidence="2" key="1">
    <citation type="submission" date="2022-12" db="EMBL/GenBank/DDBJ databases">
        <authorList>
            <person name="Petersen C."/>
        </authorList>
    </citation>
    <scope>NUCLEOTIDE SEQUENCE</scope>
    <source>
        <strain evidence="2">IBT 29677</strain>
    </source>
</reference>
<dbReference type="GeneID" id="81368446"/>
<dbReference type="RefSeq" id="XP_056488768.1">
    <property type="nucleotide sequence ID" value="XM_056629466.1"/>
</dbReference>
<evidence type="ECO:0000313" key="2">
    <source>
        <dbReference type="EMBL" id="KAJ5396716.1"/>
    </source>
</evidence>
<name>A0A9W9W1F3_9EURO</name>
<organism evidence="2 3">
    <name type="scientific">Penicillium cosmopolitanum</name>
    <dbReference type="NCBI Taxonomy" id="1131564"/>
    <lineage>
        <taxon>Eukaryota</taxon>
        <taxon>Fungi</taxon>
        <taxon>Dikarya</taxon>
        <taxon>Ascomycota</taxon>
        <taxon>Pezizomycotina</taxon>
        <taxon>Eurotiomycetes</taxon>
        <taxon>Eurotiomycetidae</taxon>
        <taxon>Eurotiales</taxon>
        <taxon>Aspergillaceae</taxon>
        <taxon>Penicillium</taxon>
    </lineage>
</organism>
<dbReference type="AlphaFoldDB" id="A0A9W9W1F3"/>
<dbReference type="Pfam" id="PF18566">
    <property type="entry name" value="Ldi"/>
    <property type="match status" value="1"/>
</dbReference>
<reference evidence="2" key="2">
    <citation type="journal article" date="2023" name="IMA Fungus">
        <title>Comparative genomic study of the Penicillium genus elucidates a diverse pangenome and 15 lateral gene transfer events.</title>
        <authorList>
            <person name="Petersen C."/>
            <person name="Sorensen T."/>
            <person name="Nielsen M.R."/>
            <person name="Sondergaard T.E."/>
            <person name="Sorensen J.L."/>
            <person name="Fitzpatrick D.A."/>
            <person name="Frisvad J.C."/>
            <person name="Nielsen K.L."/>
        </authorList>
    </citation>
    <scope>NUCLEOTIDE SEQUENCE</scope>
    <source>
        <strain evidence="2">IBT 29677</strain>
    </source>
</reference>
<accession>A0A9W9W1F3</accession>
<comment type="caution">
    <text evidence="2">The sequence shown here is derived from an EMBL/GenBank/DDBJ whole genome shotgun (WGS) entry which is preliminary data.</text>
</comment>
<evidence type="ECO:0000313" key="3">
    <source>
        <dbReference type="Proteomes" id="UP001147747"/>
    </source>
</evidence>